<feature type="region of interest" description="Disordered" evidence="1">
    <location>
        <begin position="346"/>
        <end position="366"/>
    </location>
</feature>
<dbReference type="EMBL" id="BAAABM010000037">
    <property type="protein sequence ID" value="GAA0348683.1"/>
    <property type="molecule type" value="Genomic_DNA"/>
</dbReference>
<dbReference type="PANTHER" id="PTHR43194">
    <property type="entry name" value="HYDROLASE ALPHA/BETA FOLD FAMILY"/>
    <property type="match status" value="1"/>
</dbReference>
<feature type="domain" description="AB hydrolase-1" evidence="2">
    <location>
        <begin position="62"/>
        <end position="316"/>
    </location>
</feature>
<dbReference type="Proteomes" id="UP001501822">
    <property type="component" value="Unassembled WGS sequence"/>
</dbReference>
<reference evidence="3 4" key="1">
    <citation type="journal article" date="2019" name="Int. J. Syst. Evol. Microbiol.">
        <title>The Global Catalogue of Microorganisms (GCM) 10K type strain sequencing project: providing services to taxonomists for standard genome sequencing and annotation.</title>
        <authorList>
            <consortium name="The Broad Institute Genomics Platform"/>
            <consortium name="The Broad Institute Genome Sequencing Center for Infectious Disease"/>
            <person name="Wu L."/>
            <person name="Ma J."/>
        </authorList>
    </citation>
    <scope>NUCLEOTIDE SEQUENCE [LARGE SCALE GENOMIC DNA]</scope>
    <source>
        <strain evidence="3 4">JCM 3146</strain>
    </source>
</reference>
<organism evidence="3 4">
    <name type="scientific">Actinoallomurus spadix</name>
    <dbReference type="NCBI Taxonomy" id="79912"/>
    <lineage>
        <taxon>Bacteria</taxon>
        <taxon>Bacillati</taxon>
        <taxon>Actinomycetota</taxon>
        <taxon>Actinomycetes</taxon>
        <taxon>Streptosporangiales</taxon>
        <taxon>Thermomonosporaceae</taxon>
        <taxon>Actinoallomurus</taxon>
    </lineage>
</organism>
<sequence length="366" mass="39765">MSFTEITKVLSKHSWWMNGSLEETRETREPAVGDLRTLTVTADDGVRLHAEMREAPEASATVVFCHGFLLNSTCWRAERDALAGRVRVVAWDLRGHGRSGWGSPPNATIDQLGRDLFAVLAETAPEGPIVLVGHSMGGMAILGLADAHPELFGDRIVGVLLAATSSGDLSSVTIGLPAHAARVLHRMVPVTLSTLRHQARLVDAARRPLGGMSFLLTRSYLFGAHVSKEIAEVTTRLMASVPIEVIATFYTELIAYDKRTVLPALGRIPVLVMVGDRDVITPMRHAEALAAEIPGADLVVIPGAGHLLPLERTAEVSHHLWTLLRRTTGIEPAAEPAVIDGEEVGERAHRPRRPHLGLIRRRRHDG</sequence>
<dbReference type="PANTHER" id="PTHR43194:SF2">
    <property type="entry name" value="PEROXISOMAL MEMBRANE PROTEIN LPX1"/>
    <property type="match status" value="1"/>
</dbReference>
<evidence type="ECO:0000313" key="4">
    <source>
        <dbReference type="Proteomes" id="UP001501822"/>
    </source>
</evidence>
<gene>
    <name evidence="3" type="ORF">GCM10010151_43010</name>
</gene>
<feature type="compositionally biased region" description="Basic residues" evidence="1">
    <location>
        <begin position="349"/>
        <end position="366"/>
    </location>
</feature>
<dbReference type="Gene3D" id="3.40.50.1820">
    <property type="entry name" value="alpha/beta hydrolase"/>
    <property type="match status" value="1"/>
</dbReference>
<comment type="caution">
    <text evidence="3">The sequence shown here is derived from an EMBL/GenBank/DDBJ whole genome shotgun (WGS) entry which is preliminary data.</text>
</comment>
<dbReference type="InterPro" id="IPR000073">
    <property type="entry name" value="AB_hydrolase_1"/>
</dbReference>
<keyword evidence="4" id="KW-1185">Reference proteome</keyword>
<protein>
    <recommendedName>
        <fullName evidence="2">AB hydrolase-1 domain-containing protein</fullName>
    </recommendedName>
</protein>
<dbReference type="Pfam" id="PF12697">
    <property type="entry name" value="Abhydrolase_6"/>
    <property type="match status" value="1"/>
</dbReference>
<evidence type="ECO:0000256" key="1">
    <source>
        <dbReference type="SAM" id="MobiDB-lite"/>
    </source>
</evidence>
<dbReference type="RefSeq" id="WP_252801543.1">
    <property type="nucleotide sequence ID" value="NZ_BAAABM010000037.1"/>
</dbReference>
<accession>A0ABN0WWM1</accession>
<name>A0ABN0WWM1_9ACTN</name>
<dbReference type="SUPFAM" id="SSF53474">
    <property type="entry name" value="alpha/beta-Hydrolases"/>
    <property type="match status" value="1"/>
</dbReference>
<dbReference type="InterPro" id="IPR050228">
    <property type="entry name" value="Carboxylesterase_BioH"/>
</dbReference>
<evidence type="ECO:0000259" key="2">
    <source>
        <dbReference type="Pfam" id="PF12697"/>
    </source>
</evidence>
<dbReference type="InterPro" id="IPR029058">
    <property type="entry name" value="AB_hydrolase_fold"/>
</dbReference>
<evidence type="ECO:0000313" key="3">
    <source>
        <dbReference type="EMBL" id="GAA0348683.1"/>
    </source>
</evidence>
<proteinExistence type="predicted"/>